<sequence>MFRETSNPIRANVRSNEQHFDLRNGLNDLQQYQSGMWLFLHSQDIYTVWIKVEIVMLSETPISLEGNDTMKDLLEQWPKKC</sequence>
<name>A0AAV6V469_9ARAC</name>
<keyword evidence="2" id="KW-1185">Reference proteome</keyword>
<dbReference type="AlphaFoldDB" id="A0AAV6V469"/>
<dbReference type="Proteomes" id="UP000827092">
    <property type="component" value="Unassembled WGS sequence"/>
</dbReference>
<accession>A0AAV6V469</accession>
<evidence type="ECO:0000313" key="1">
    <source>
        <dbReference type="EMBL" id="KAG8191227.1"/>
    </source>
</evidence>
<reference evidence="1 2" key="1">
    <citation type="journal article" date="2022" name="Nat. Ecol. Evol.">
        <title>A masculinizing supergene underlies an exaggerated male reproductive morph in a spider.</title>
        <authorList>
            <person name="Hendrickx F."/>
            <person name="De Corte Z."/>
            <person name="Sonet G."/>
            <person name="Van Belleghem S.M."/>
            <person name="Kostlbacher S."/>
            <person name="Vangestel C."/>
        </authorList>
    </citation>
    <scope>NUCLEOTIDE SEQUENCE [LARGE SCALE GENOMIC DNA]</scope>
    <source>
        <strain evidence="1">W744_W776</strain>
    </source>
</reference>
<dbReference type="EMBL" id="JAFNEN010000163">
    <property type="protein sequence ID" value="KAG8191227.1"/>
    <property type="molecule type" value="Genomic_DNA"/>
</dbReference>
<comment type="caution">
    <text evidence="1">The sequence shown here is derived from an EMBL/GenBank/DDBJ whole genome shotgun (WGS) entry which is preliminary data.</text>
</comment>
<gene>
    <name evidence="1" type="ORF">JTE90_021961</name>
</gene>
<organism evidence="1 2">
    <name type="scientific">Oedothorax gibbosus</name>
    <dbReference type="NCBI Taxonomy" id="931172"/>
    <lineage>
        <taxon>Eukaryota</taxon>
        <taxon>Metazoa</taxon>
        <taxon>Ecdysozoa</taxon>
        <taxon>Arthropoda</taxon>
        <taxon>Chelicerata</taxon>
        <taxon>Arachnida</taxon>
        <taxon>Araneae</taxon>
        <taxon>Araneomorphae</taxon>
        <taxon>Entelegynae</taxon>
        <taxon>Araneoidea</taxon>
        <taxon>Linyphiidae</taxon>
        <taxon>Erigoninae</taxon>
        <taxon>Oedothorax</taxon>
    </lineage>
</organism>
<protein>
    <submittedName>
        <fullName evidence="1">Uncharacterized protein</fullName>
    </submittedName>
</protein>
<proteinExistence type="predicted"/>
<evidence type="ECO:0000313" key="2">
    <source>
        <dbReference type="Proteomes" id="UP000827092"/>
    </source>
</evidence>